<dbReference type="RefSeq" id="WP_070519499.1">
    <property type="nucleotide sequence ID" value="NZ_CP047357.1"/>
</dbReference>
<feature type="compositionally biased region" description="Basic and acidic residues" evidence="1">
    <location>
        <begin position="89"/>
        <end position="101"/>
    </location>
</feature>
<evidence type="ECO:0008006" key="4">
    <source>
        <dbReference type="Google" id="ProtNLM"/>
    </source>
</evidence>
<dbReference type="Proteomes" id="UP001519305">
    <property type="component" value="Unassembled WGS sequence"/>
</dbReference>
<feature type="compositionally biased region" description="Low complexity" evidence="1">
    <location>
        <begin position="66"/>
        <end position="88"/>
    </location>
</feature>
<sequence>MTNPGTPHERREHLQSRLETAVGRAELSIGEYDELCARVWDDELADDSPELDAIAGRLERIESARPADTAPAPDPLRTARSDNPYRQPDPYRPRPEGRTGHGLELIGRTPDSDRQEGRPALLSDKKFTGRWAPRADTTWWALLGEVKLDLRQADWPAERIVLDFQALCSDAKIIVPPGTAIVDDTTALLGEVKNKTSSSAPANGLTVVLDGFLFMSDLIVRDR</sequence>
<feature type="compositionally biased region" description="Basic and acidic residues" evidence="1">
    <location>
        <begin position="110"/>
        <end position="121"/>
    </location>
</feature>
<evidence type="ECO:0000313" key="3">
    <source>
        <dbReference type="Proteomes" id="UP001519305"/>
    </source>
</evidence>
<dbReference type="EMBL" id="JAGINY010000001">
    <property type="protein sequence ID" value="MBP2332136.1"/>
    <property type="molecule type" value="Genomic_DNA"/>
</dbReference>
<gene>
    <name evidence="2" type="ORF">JOF33_000835</name>
</gene>
<evidence type="ECO:0000256" key="1">
    <source>
        <dbReference type="SAM" id="MobiDB-lite"/>
    </source>
</evidence>
<proteinExistence type="predicted"/>
<comment type="caution">
    <text evidence="2">The sequence shown here is derived from an EMBL/GenBank/DDBJ whole genome shotgun (WGS) entry which is preliminary data.</text>
</comment>
<feature type="region of interest" description="Disordered" evidence="1">
    <location>
        <begin position="56"/>
        <end position="121"/>
    </location>
</feature>
<protein>
    <recommendedName>
        <fullName evidence="4">Cell wall-active antibiotics response LiaF-like C-terminal domain-containing protein</fullName>
    </recommendedName>
</protein>
<keyword evidence="3" id="KW-1185">Reference proteome</keyword>
<evidence type="ECO:0000313" key="2">
    <source>
        <dbReference type="EMBL" id="MBP2332136.1"/>
    </source>
</evidence>
<name>A0ABS4U650_9CORY</name>
<reference evidence="2 3" key="1">
    <citation type="submission" date="2021-03" db="EMBL/GenBank/DDBJ databases">
        <title>Sequencing the genomes of 1000 actinobacteria strains.</title>
        <authorList>
            <person name="Klenk H.-P."/>
        </authorList>
    </citation>
    <scope>NUCLEOTIDE SEQUENCE [LARGE SCALE GENOMIC DNA]</scope>
    <source>
        <strain evidence="2 3">DSM 44506</strain>
    </source>
</reference>
<organism evidence="2 3">
    <name type="scientific">Corynebacterium freneyi</name>
    <dbReference type="NCBI Taxonomy" id="134034"/>
    <lineage>
        <taxon>Bacteria</taxon>
        <taxon>Bacillati</taxon>
        <taxon>Actinomycetota</taxon>
        <taxon>Actinomycetes</taxon>
        <taxon>Mycobacteriales</taxon>
        <taxon>Corynebacteriaceae</taxon>
        <taxon>Corynebacterium</taxon>
    </lineage>
</organism>
<accession>A0ABS4U650</accession>